<accession>A0A6J5G7R5</accession>
<evidence type="ECO:0000313" key="2">
    <source>
        <dbReference type="EMBL" id="CAB3794714.1"/>
    </source>
</evidence>
<evidence type="ECO:0000313" key="3">
    <source>
        <dbReference type="Proteomes" id="UP000494119"/>
    </source>
</evidence>
<dbReference type="AlphaFoldDB" id="A0A6J5G7R5"/>
<feature type="region of interest" description="Disordered" evidence="1">
    <location>
        <begin position="1"/>
        <end position="32"/>
    </location>
</feature>
<gene>
    <name evidence="2" type="ORF">LMG28688_03952</name>
</gene>
<proteinExistence type="predicted"/>
<sequence length="32" mass="3775">MWQMQTEANGEKFDTQNSVTAVGQIREQMMRE</sequence>
<dbReference type="EMBL" id="CADIKL010000020">
    <property type="protein sequence ID" value="CAB3794714.1"/>
    <property type="molecule type" value="Genomic_DNA"/>
</dbReference>
<keyword evidence="3" id="KW-1185">Reference proteome</keyword>
<protein>
    <submittedName>
        <fullName evidence="2">Uncharacterized protein</fullName>
    </submittedName>
</protein>
<organism evidence="2 3">
    <name type="scientific">Paraburkholderia caffeinitolerans</name>
    <dbReference type="NCBI Taxonomy" id="1723730"/>
    <lineage>
        <taxon>Bacteria</taxon>
        <taxon>Pseudomonadati</taxon>
        <taxon>Pseudomonadota</taxon>
        <taxon>Betaproteobacteria</taxon>
        <taxon>Burkholderiales</taxon>
        <taxon>Burkholderiaceae</taxon>
        <taxon>Paraburkholderia</taxon>
    </lineage>
</organism>
<evidence type="ECO:0000256" key="1">
    <source>
        <dbReference type="SAM" id="MobiDB-lite"/>
    </source>
</evidence>
<dbReference type="Proteomes" id="UP000494119">
    <property type="component" value="Unassembled WGS sequence"/>
</dbReference>
<reference evidence="2 3" key="1">
    <citation type="submission" date="2020-04" db="EMBL/GenBank/DDBJ databases">
        <authorList>
            <person name="De Canck E."/>
        </authorList>
    </citation>
    <scope>NUCLEOTIDE SEQUENCE [LARGE SCALE GENOMIC DNA]</scope>
    <source>
        <strain evidence="2 3">LMG 28688</strain>
    </source>
</reference>
<name>A0A6J5G7R5_9BURK</name>